<gene>
    <name evidence="1" type="ORF">QFC22_005289</name>
</gene>
<protein>
    <submittedName>
        <fullName evidence="1">Uncharacterized protein</fullName>
    </submittedName>
</protein>
<dbReference type="EMBL" id="JASBWU010000016">
    <property type="protein sequence ID" value="KAJ9115527.1"/>
    <property type="molecule type" value="Genomic_DNA"/>
</dbReference>
<reference evidence="1" key="1">
    <citation type="submission" date="2023-04" db="EMBL/GenBank/DDBJ databases">
        <title>Draft Genome sequencing of Naganishia species isolated from polar environments using Oxford Nanopore Technology.</title>
        <authorList>
            <person name="Leo P."/>
            <person name="Venkateswaran K."/>
        </authorList>
    </citation>
    <scope>NUCLEOTIDE SEQUENCE</scope>
    <source>
        <strain evidence="1">MNA-CCFEE 5425</strain>
    </source>
</reference>
<sequence>MDSSQNYPLDPLTACSTAGRQPSPQSVQQTSANTGDGSFRRTASDTSGSVNYDNRTEEAQGYELVKQQYLREMLQLTHDTKRIQEEHALQLLQSRGAASAADRNLAPGVIYGTSDTFDANKRPFNDDEERISTAQLSAKRPLYSNLNNNHSEQNAIERNLALAHDPFSPSISVNGRTVGTGLVSENDGAYSIQGPDLTRNTMVTAWEATTWIPRRSSAAIENDGPAKGDADQEFTISKLTMPDGSQMAFKYFRTEARGAYVLHIQALAATKQEVGLPYRLALSFSKSRSNRERVGFTSSIARTRGFGQLIVNDGSGVQCAKVAWLAPRVQVGTGVRYYLDFSSALWKNNENEQTPT</sequence>
<organism evidence="1 2">
    <name type="scientific">Naganishia vaughanmartiniae</name>
    <dbReference type="NCBI Taxonomy" id="1424756"/>
    <lineage>
        <taxon>Eukaryota</taxon>
        <taxon>Fungi</taxon>
        <taxon>Dikarya</taxon>
        <taxon>Basidiomycota</taxon>
        <taxon>Agaricomycotina</taxon>
        <taxon>Tremellomycetes</taxon>
        <taxon>Filobasidiales</taxon>
        <taxon>Filobasidiaceae</taxon>
        <taxon>Naganishia</taxon>
    </lineage>
</organism>
<evidence type="ECO:0000313" key="2">
    <source>
        <dbReference type="Proteomes" id="UP001243375"/>
    </source>
</evidence>
<keyword evidence="2" id="KW-1185">Reference proteome</keyword>
<accession>A0ACC2WWW3</accession>
<comment type="caution">
    <text evidence="1">The sequence shown here is derived from an EMBL/GenBank/DDBJ whole genome shotgun (WGS) entry which is preliminary data.</text>
</comment>
<name>A0ACC2WWW3_9TREE</name>
<proteinExistence type="predicted"/>
<evidence type="ECO:0000313" key="1">
    <source>
        <dbReference type="EMBL" id="KAJ9115527.1"/>
    </source>
</evidence>
<dbReference type="Proteomes" id="UP001243375">
    <property type="component" value="Unassembled WGS sequence"/>
</dbReference>